<evidence type="ECO:0000256" key="1">
    <source>
        <dbReference type="ARBA" id="ARBA00005189"/>
    </source>
</evidence>
<dbReference type="GO" id="GO:0006654">
    <property type="term" value="P:phosphatidic acid biosynthetic process"/>
    <property type="evidence" value="ECO:0007669"/>
    <property type="project" value="TreeGrafter"/>
</dbReference>
<sequence>MKGMIHVIRKMHRCLYLASVLVFFALFYPLLKFLARNPERHSRSIARCRRAIGFLSSVCVGIIYRFRFETSIDWSRPYVICANHTSNLDITALVLLCPADFSFMGKIELLDNPVTGMFFKTIDIPLNRQSKISAFKAFKRADGYLRKGRSMAIFPEGHIGEEYPPRLYDFKNGPFKLAIETQAPIIPVIIHNAWKIFWDDAKAYGSRPGVIDIEVLKPVETAGLGLDQADQLRDEVHQLIKKRWVKIGGL</sequence>
<organism evidence="6 7">
    <name type="scientific">Parapedobacter luteus</name>
    <dbReference type="NCBI Taxonomy" id="623280"/>
    <lineage>
        <taxon>Bacteria</taxon>
        <taxon>Pseudomonadati</taxon>
        <taxon>Bacteroidota</taxon>
        <taxon>Sphingobacteriia</taxon>
        <taxon>Sphingobacteriales</taxon>
        <taxon>Sphingobacteriaceae</taxon>
        <taxon>Parapedobacter</taxon>
    </lineage>
</organism>
<dbReference type="PANTHER" id="PTHR10434:SF40">
    <property type="entry name" value="1-ACYL-SN-GLYCEROL-3-PHOSPHATE ACYLTRANSFERASE"/>
    <property type="match status" value="1"/>
</dbReference>
<dbReference type="GO" id="GO:0003841">
    <property type="term" value="F:1-acylglycerol-3-phosphate O-acyltransferase activity"/>
    <property type="evidence" value="ECO:0007669"/>
    <property type="project" value="TreeGrafter"/>
</dbReference>
<evidence type="ECO:0000256" key="4">
    <source>
        <dbReference type="SAM" id="Phobius"/>
    </source>
</evidence>
<keyword evidence="4" id="KW-0472">Membrane</keyword>
<evidence type="ECO:0000256" key="2">
    <source>
        <dbReference type="ARBA" id="ARBA00022679"/>
    </source>
</evidence>
<dbReference type="PANTHER" id="PTHR10434">
    <property type="entry name" value="1-ACYL-SN-GLYCEROL-3-PHOSPHATE ACYLTRANSFERASE"/>
    <property type="match status" value="1"/>
</dbReference>
<dbReference type="EMBL" id="FUYS01000004">
    <property type="protein sequence ID" value="SKB57331.1"/>
    <property type="molecule type" value="Genomic_DNA"/>
</dbReference>
<feature type="transmembrane region" description="Helical" evidence="4">
    <location>
        <begin position="12"/>
        <end position="31"/>
    </location>
</feature>
<protein>
    <submittedName>
        <fullName evidence="6">1-acyl-sn-glycerol-3-phosphate acyltransferase</fullName>
    </submittedName>
</protein>
<evidence type="ECO:0000256" key="3">
    <source>
        <dbReference type="ARBA" id="ARBA00023315"/>
    </source>
</evidence>
<name>A0A1T5CDB7_9SPHI</name>
<proteinExistence type="predicted"/>
<evidence type="ECO:0000313" key="6">
    <source>
        <dbReference type="EMBL" id="SKB57331.1"/>
    </source>
</evidence>
<keyword evidence="4" id="KW-0812">Transmembrane</keyword>
<dbReference type="Pfam" id="PF01553">
    <property type="entry name" value="Acyltransferase"/>
    <property type="match status" value="1"/>
</dbReference>
<keyword evidence="7" id="KW-1185">Reference proteome</keyword>
<dbReference type="Proteomes" id="UP000190541">
    <property type="component" value="Unassembled WGS sequence"/>
</dbReference>
<comment type="pathway">
    <text evidence="1">Lipid metabolism.</text>
</comment>
<evidence type="ECO:0000259" key="5">
    <source>
        <dbReference type="SMART" id="SM00563"/>
    </source>
</evidence>
<feature type="domain" description="Phospholipid/glycerol acyltransferase" evidence="5">
    <location>
        <begin position="78"/>
        <end position="193"/>
    </location>
</feature>
<dbReference type="AlphaFoldDB" id="A0A1T5CDB7"/>
<dbReference type="STRING" id="623280.SAMN05660226_02094"/>
<reference evidence="6 7" key="1">
    <citation type="submission" date="2017-02" db="EMBL/GenBank/DDBJ databases">
        <authorList>
            <person name="Peterson S.W."/>
        </authorList>
    </citation>
    <scope>NUCLEOTIDE SEQUENCE [LARGE SCALE GENOMIC DNA]</scope>
    <source>
        <strain evidence="6 7">DSM 22899</strain>
    </source>
</reference>
<evidence type="ECO:0000313" key="7">
    <source>
        <dbReference type="Proteomes" id="UP000190541"/>
    </source>
</evidence>
<dbReference type="CDD" id="cd07989">
    <property type="entry name" value="LPLAT_AGPAT-like"/>
    <property type="match status" value="1"/>
</dbReference>
<keyword evidence="3 6" id="KW-0012">Acyltransferase</keyword>
<dbReference type="SMART" id="SM00563">
    <property type="entry name" value="PlsC"/>
    <property type="match status" value="1"/>
</dbReference>
<gene>
    <name evidence="6" type="ORF">SAMN05660226_02094</name>
</gene>
<accession>A0A1T5CDB7</accession>
<dbReference type="SUPFAM" id="SSF69593">
    <property type="entry name" value="Glycerol-3-phosphate (1)-acyltransferase"/>
    <property type="match status" value="1"/>
</dbReference>
<dbReference type="InterPro" id="IPR002123">
    <property type="entry name" value="Plipid/glycerol_acylTrfase"/>
</dbReference>
<keyword evidence="2 6" id="KW-0808">Transferase</keyword>
<keyword evidence="4" id="KW-1133">Transmembrane helix</keyword>